<reference evidence="1" key="2">
    <citation type="submission" date="2025-03" db="EMBL/GenBank/DDBJ databases">
        <authorList>
            <consortium name="ELIXIR-Norway"/>
            <consortium name="Elixir Norway"/>
        </authorList>
    </citation>
    <scope>NUCLEOTIDE SEQUENCE</scope>
</reference>
<proteinExistence type="predicted"/>
<name>A0AC59ZJF0_RANTA</name>
<dbReference type="Proteomes" id="UP001162501">
    <property type="component" value="Chromosome 3"/>
</dbReference>
<sequence length="315" mass="35604">MDTYTVMMEFFLVEFSDIREIWVLQAFLFVLIHSAALIGNILIIVLITLDQCLHTPVYFFLKKLSFDLCLISIIVPKSIVKSFANNSTISFPGCVLQVFLVIHFTGSEYALLIVMSYDRYAAICHPLYYETIMNRGTCLQMVTAAWASGCVYGSIHAAGTFSVRFCGPYIVHQFFCDIPSVLTLACSGEQILEYAFIVASFIGLSLVLDFGCFVFIDISYIHIFSTVRRIPSREGRSKAFSTCLPHLIVVTLFLSSGYFAYLRPLPKSPSLLDLLISVFYTMVPPTMNPLIYSLRNKDMKMALRKLKIIGYFQSN</sequence>
<gene>
    <name evidence="1" type="ORF">MRATA1EN22A_LOCUS19126</name>
</gene>
<evidence type="ECO:0000313" key="2">
    <source>
        <dbReference type="Proteomes" id="UP001162501"/>
    </source>
</evidence>
<organism evidence="1 2">
    <name type="scientific">Rangifer tarandus platyrhynchus</name>
    <name type="common">Svalbard reindeer</name>
    <dbReference type="NCBI Taxonomy" id="3082113"/>
    <lineage>
        <taxon>Eukaryota</taxon>
        <taxon>Metazoa</taxon>
        <taxon>Chordata</taxon>
        <taxon>Craniata</taxon>
        <taxon>Vertebrata</taxon>
        <taxon>Euteleostomi</taxon>
        <taxon>Mammalia</taxon>
        <taxon>Eutheria</taxon>
        <taxon>Laurasiatheria</taxon>
        <taxon>Artiodactyla</taxon>
        <taxon>Ruminantia</taxon>
        <taxon>Pecora</taxon>
        <taxon>Cervidae</taxon>
        <taxon>Odocoileinae</taxon>
        <taxon>Rangifer</taxon>
    </lineage>
</organism>
<reference evidence="1" key="1">
    <citation type="submission" date="2023-05" db="EMBL/GenBank/DDBJ databases">
        <authorList>
            <consortium name="ELIXIR-Norway"/>
        </authorList>
    </citation>
    <scope>NUCLEOTIDE SEQUENCE</scope>
</reference>
<evidence type="ECO:0000313" key="1">
    <source>
        <dbReference type="EMBL" id="CAN0440867.1"/>
    </source>
</evidence>
<dbReference type="EMBL" id="OX596087">
    <property type="protein sequence ID" value="CAN0440867.1"/>
    <property type="molecule type" value="Genomic_DNA"/>
</dbReference>
<accession>A0AC59ZJF0</accession>
<protein>
    <submittedName>
        <fullName evidence="1">Uncharacterized protein</fullName>
    </submittedName>
</protein>